<gene>
    <name evidence="5" type="ORF">GSPATT00022640001</name>
</gene>
<dbReference type="AlphaFoldDB" id="A0E2F1"/>
<organism evidence="5 6">
    <name type="scientific">Paramecium tetraurelia</name>
    <dbReference type="NCBI Taxonomy" id="5888"/>
    <lineage>
        <taxon>Eukaryota</taxon>
        <taxon>Sar</taxon>
        <taxon>Alveolata</taxon>
        <taxon>Ciliophora</taxon>
        <taxon>Intramacronucleata</taxon>
        <taxon>Oligohymenophorea</taxon>
        <taxon>Peniculida</taxon>
        <taxon>Parameciidae</taxon>
        <taxon>Paramecium</taxon>
    </lineage>
</organism>
<proteinExistence type="predicted"/>
<feature type="repeat" description="TPR" evidence="3">
    <location>
        <begin position="619"/>
        <end position="652"/>
    </location>
</feature>
<feature type="compositionally biased region" description="Basic and acidic residues" evidence="4">
    <location>
        <begin position="327"/>
        <end position="339"/>
    </location>
</feature>
<evidence type="ECO:0000256" key="1">
    <source>
        <dbReference type="ARBA" id="ARBA00022737"/>
    </source>
</evidence>
<feature type="region of interest" description="Disordered" evidence="4">
    <location>
        <begin position="259"/>
        <end position="280"/>
    </location>
</feature>
<protein>
    <submittedName>
        <fullName evidence="5">Uncharacterized protein</fullName>
    </submittedName>
</protein>
<dbReference type="EMBL" id="CT868655">
    <property type="protein sequence ID" value="CAK89468.1"/>
    <property type="molecule type" value="Genomic_DNA"/>
</dbReference>
<evidence type="ECO:0000256" key="4">
    <source>
        <dbReference type="SAM" id="MobiDB-lite"/>
    </source>
</evidence>
<dbReference type="GeneID" id="5042649"/>
<dbReference type="Pfam" id="PF13181">
    <property type="entry name" value="TPR_8"/>
    <property type="match status" value="1"/>
</dbReference>
<dbReference type="InParanoid" id="A0E2F1"/>
<feature type="compositionally biased region" description="Low complexity" evidence="4">
    <location>
        <begin position="313"/>
        <end position="324"/>
    </location>
</feature>
<dbReference type="Pfam" id="PF13432">
    <property type="entry name" value="TPR_16"/>
    <property type="match status" value="2"/>
</dbReference>
<dbReference type="KEGG" id="ptm:GSPATT00022640001"/>
<dbReference type="RefSeq" id="XP_001456865.1">
    <property type="nucleotide sequence ID" value="XM_001456828.1"/>
</dbReference>
<name>A0E2F1_PARTE</name>
<feature type="repeat" description="TPR" evidence="3">
    <location>
        <begin position="474"/>
        <end position="507"/>
    </location>
</feature>
<dbReference type="PROSITE" id="PS50005">
    <property type="entry name" value="TPR"/>
    <property type="match status" value="3"/>
</dbReference>
<keyword evidence="1" id="KW-0677">Repeat</keyword>
<dbReference type="InterPro" id="IPR011990">
    <property type="entry name" value="TPR-like_helical_dom_sf"/>
</dbReference>
<dbReference type="Gene3D" id="1.25.40.10">
    <property type="entry name" value="Tetratricopeptide repeat domain"/>
    <property type="match status" value="3"/>
</dbReference>
<keyword evidence="6" id="KW-1185">Reference proteome</keyword>
<keyword evidence="2 3" id="KW-0802">TPR repeat</keyword>
<dbReference type="InterPro" id="IPR051685">
    <property type="entry name" value="Ycf3/AcsC/BcsC/TPR_MFPF"/>
</dbReference>
<dbReference type="PANTHER" id="PTHR44943:SF4">
    <property type="entry name" value="TPR REPEAT-CONTAINING PROTEIN MJ0798"/>
    <property type="match status" value="1"/>
</dbReference>
<evidence type="ECO:0000313" key="5">
    <source>
        <dbReference type="EMBL" id="CAK89468.1"/>
    </source>
</evidence>
<dbReference type="eggNOG" id="KOG1126">
    <property type="taxonomic scope" value="Eukaryota"/>
</dbReference>
<dbReference type="STRING" id="5888.A0E2F1"/>
<dbReference type="Proteomes" id="UP000000600">
    <property type="component" value="Unassembled WGS sequence"/>
</dbReference>
<reference evidence="5 6" key="1">
    <citation type="journal article" date="2006" name="Nature">
        <title>Global trends of whole-genome duplications revealed by the ciliate Paramecium tetraurelia.</title>
        <authorList>
            <consortium name="Genoscope"/>
            <person name="Aury J.-M."/>
            <person name="Jaillon O."/>
            <person name="Duret L."/>
            <person name="Noel B."/>
            <person name="Jubin C."/>
            <person name="Porcel B.M."/>
            <person name="Segurens B."/>
            <person name="Daubin V."/>
            <person name="Anthouard V."/>
            <person name="Aiach N."/>
            <person name="Arnaiz O."/>
            <person name="Billaut A."/>
            <person name="Beisson J."/>
            <person name="Blanc I."/>
            <person name="Bouhouche K."/>
            <person name="Camara F."/>
            <person name="Duharcourt S."/>
            <person name="Guigo R."/>
            <person name="Gogendeau D."/>
            <person name="Katinka M."/>
            <person name="Keller A.-M."/>
            <person name="Kissmehl R."/>
            <person name="Klotz C."/>
            <person name="Koll F."/>
            <person name="Le Moue A."/>
            <person name="Lepere C."/>
            <person name="Malinsky S."/>
            <person name="Nowacki M."/>
            <person name="Nowak J.K."/>
            <person name="Plattner H."/>
            <person name="Poulain J."/>
            <person name="Ruiz F."/>
            <person name="Serrano V."/>
            <person name="Zagulski M."/>
            <person name="Dessen P."/>
            <person name="Betermier M."/>
            <person name="Weissenbach J."/>
            <person name="Scarpelli C."/>
            <person name="Schachter V."/>
            <person name="Sperling L."/>
            <person name="Meyer E."/>
            <person name="Cohen J."/>
            <person name="Wincker P."/>
        </authorList>
    </citation>
    <scope>NUCLEOTIDE SEQUENCE [LARGE SCALE GENOMIC DNA]</scope>
    <source>
        <strain evidence="5 6">Stock d4-2</strain>
    </source>
</reference>
<evidence type="ECO:0000256" key="2">
    <source>
        <dbReference type="ARBA" id="ARBA00022803"/>
    </source>
</evidence>
<dbReference type="OrthoDB" id="10259630at2759"/>
<dbReference type="SMART" id="SM00028">
    <property type="entry name" value="TPR"/>
    <property type="match status" value="6"/>
</dbReference>
<feature type="repeat" description="TPR" evidence="3">
    <location>
        <begin position="585"/>
        <end position="618"/>
    </location>
</feature>
<dbReference type="InterPro" id="IPR019734">
    <property type="entry name" value="TPR_rpt"/>
</dbReference>
<evidence type="ECO:0000313" key="6">
    <source>
        <dbReference type="Proteomes" id="UP000000600"/>
    </source>
</evidence>
<dbReference type="PANTHER" id="PTHR44943">
    <property type="entry name" value="CELLULOSE SYNTHASE OPERON PROTEIN C"/>
    <property type="match status" value="1"/>
</dbReference>
<feature type="region of interest" description="Disordered" evidence="4">
    <location>
        <begin position="313"/>
        <end position="346"/>
    </location>
</feature>
<accession>A0E2F1</accession>
<dbReference type="SUPFAM" id="SSF48452">
    <property type="entry name" value="TPR-like"/>
    <property type="match status" value="2"/>
</dbReference>
<evidence type="ECO:0000256" key="3">
    <source>
        <dbReference type="PROSITE-ProRule" id="PRU00339"/>
    </source>
</evidence>
<sequence>MDDFDFLCNYDGHDEEEIIGFCLNKSCQQVTQFCLKCCWEKHGDHEDDCKTFKQIQKLLQNNKQQQIGQSDDVNNKLKSIQQICEQLSQSKNIGYEKLDEIEKYLKQKEYKSCLGNIKFLKNIQDANQSNQCKLILVYQLELILEQLDNVLQTLNTLGQQQIPNQITSQSENTKNIQKAETKDQEIQVNIIKQEDEINKKQTQESLQPKEKLVPVSFGNQQINLCNNDQMPRANSYQSTLQEFYSDQTSQLVNPCQTLNNQNPIQQNSKSQQPSLQVPATSVPQIPTNDICLNFYVLFSSIITIEQSMQQGQIQQKSNSSQSQQKKQKFEEQLNREISKNPEYQNMPQPLIKLTDQEWEKYKTVIQSAQHSNKNFVLEAEVATYNDDELEKVLEQCDKFLEYDPLNFEKHLLKGQTLIKAKKYIEALEQSEFIMDMNPNNYQPYILKGLALNQLKRYEEALHNYCISIQIEPIFEAYFLQGISLMAINQLDDAIASFENSIRMRPDIELGYYHMGCLALMRKEKYDQAIKYFEIALRIAPKYDQALKQKNLCLRELEERQKAIQKSDASIQRAESEEVIYFKKGYSQLITVGLELFKEQKYNAALPQFEKAIQINNQMHEAHVYKGETLNQLGRLIEAVKSFDEGLKIQPRPQYMIKKADTLKEMNNNEEAQMLYQKAQSIISKEQQNPLWK</sequence>
<dbReference type="HOGENOM" id="CLU_355836_0_0_1"/>
<dbReference type="OMA" id="CISIQIE"/>